<evidence type="ECO:0000256" key="1">
    <source>
        <dbReference type="ARBA" id="ARBA00022729"/>
    </source>
</evidence>
<protein>
    <recommendedName>
        <fullName evidence="5">Trypsin-like cysteine/serine peptidase domain-containing protein</fullName>
    </recommendedName>
</protein>
<sequence length="288" mass="31777">MNKKYILCIFAILITITNSSYAFPAYSKPMSKRATLVPTSGTFNVPSEVGTSNTTEISVDDVNNLNAVGKLDIVKSDGSSDCCTASVITTNNGNIAITAAHCLYDFNTQTWNSEVYFYPGYNNGQQGKVGKITAVSGYIYQDFTENPITFDYGFIKLDYQGKRLQDDTGAFDYDLDIPRDNYPVNVFGYPIDGDMNCPRDGQHLCEYEGLSFDMPPDVPNPQSYRAITIDVGQCSSGGPWVRIYNPDTNTGNVMGVSHGILPEPYPEESAAWSWTSDEFTQLLNFAQS</sequence>
<dbReference type="InterPro" id="IPR043504">
    <property type="entry name" value="Peptidase_S1_PA_chymotrypsin"/>
</dbReference>
<dbReference type="OrthoDB" id="10037376at2759"/>
<dbReference type="EMBL" id="QKYT01000234">
    <property type="protein sequence ID" value="RIA89073.1"/>
    <property type="molecule type" value="Genomic_DNA"/>
</dbReference>
<dbReference type="PANTHER" id="PTHR15462:SF8">
    <property type="entry name" value="SERINE PROTEASE"/>
    <property type="match status" value="1"/>
</dbReference>
<feature type="signal peptide" evidence="2">
    <location>
        <begin position="1"/>
        <end position="22"/>
    </location>
</feature>
<dbReference type="SUPFAM" id="SSF50494">
    <property type="entry name" value="Trypsin-like serine proteases"/>
    <property type="match status" value="1"/>
</dbReference>
<proteinExistence type="predicted"/>
<evidence type="ECO:0000313" key="3">
    <source>
        <dbReference type="EMBL" id="RIA89073.1"/>
    </source>
</evidence>
<keyword evidence="4" id="KW-1185">Reference proteome</keyword>
<keyword evidence="1 2" id="KW-0732">Signal</keyword>
<evidence type="ECO:0000313" key="4">
    <source>
        <dbReference type="Proteomes" id="UP000265703"/>
    </source>
</evidence>
<evidence type="ECO:0000256" key="2">
    <source>
        <dbReference type="SAM" id="SignalP"/>
    </source>
</evidence>
<dbReference type="InterPro" id="IPR050966">
    <property type="entry name" value="Glutamyl_endopeptidase"/>
</dbReference>
<feature type="chain" id="PRO_5017232455" description="Trypsin-like cysteine/serine peptidase domain-containing protein" evidence="2">
    <location>
        <begin position="23"/>
        <end position="288"/>
    </location>
</feature>
<reference evidence="3 4" key="1">
    <citation type="submission" date="2018-06" db="EMBL/GenBank/DDBJ databases">
        <title>Comparative genomics reveals the genomic features of Rhizophagus irregularis, R. cerebriforme, R. diaphanum and Gigaspora rosea, and their symbiotic lifestyle signature.</title>
        <authorList>
            <person name="Morin E."/>
            <person name="San Clemente H."/>
            <person name="Chen E.C.H."/>
            <person name="De La Providencia I."/>
            <person name="Hainaut M."/>
            <person name="Kuo A."/>
            <person name="Kohler A."/>
            <person name="Murat C."/>
            <person name="Tang N."/>
            <person name="Roy S."/>
            <person name="Loubradou J."/>
            <person name="Henrissat B."/>
            <person name="Grigoriev I.V."/>
            <person name="Corradi N."/>
            <person name="Roux C."/>
            <person name="Martin F.M."/>
        </authorList>
    </citation>
    <scope>NUCLEOTIDE SEQUENCE [LARGE SCALE GENOMIC DNA]</scope>
    <source>
        <strain evidence="3 4">DAOM 227022</strain>
    </source>
</reference>
<dbReference type="Proteomes" id="UP000265703">
    <property type="component" value="Unassembled WGS sequence"/>
</dbReference>
<dbReference type="PANTHER" id="PTHR15462">
    <property type="entry name" value="SERINE PROTEASE"/>
    <property type="match status" value="1"/>
</dbReference>
<gene>
    <name evidence="3" type="ORF">C1645_825373</name>
</gene>
<comment type="caution">
    <text evidence="3">The sequence shown here is derived from an EMBL/GenBank/DDBJ whole genome shotgun (WGS) entry which is preliminary data.</text>
</comment>
<organism evidence="3 4">
    <name type="scientific">Glomus cerebriforme</name>
    <dbReference type="NCBI Taxonomy" id="658196"/>
    <lineage>
        <taxon>Eukaryota</taxon>
        <taxon>Fungi</taxon>
        <taxon>Fungi incertae sedis</taxon>
        <taxon>Mucoromycota</taxon>
        <taxon>Glomeromycotina</taxon>
        <taxon>Glomeromycetes</taxon>
        <taxon>Glomerales</taxon>
        <taxon>Glomeraceae</taxon>
        <taxon>Glomus</taxon>
    </lineage>
</organism>
<name>A0A397SSI0_9GLOM</name>
<dbReference type="AlphaFoldDB" id="A0A397SSI0"/>
<accession>A0A397SSI0</accession>
<evidence type="ECO:0008006" key="5">
    <source>
        <dbReference type="Google" id="ProtNLM"/>
    </source>
</evidence>
<dbReference type="InterPro" id="IPR009003">
    <property type="entry name" value="Peptidase_S1_PA"/>
</dbReference>
<dbReference type="Gene3D" id="2.40.10.10">
    <property type="entry name" value="Trypsin-like serine proteases"/>
    <property type="match status" value="2"/>
</dbReference>